<feature type="compositionally biased region" description="Basic and acidic residues" evidence="10">
    <location>
        <begin position="1"/>
        <end position="13"/>
    </location>
</feature>
<feature type="transmembrane region" description="Helical" evidence="11">
    <location>
        <begin position="1198"/>
        <end position="1216"/>
    </location>
</feature>
<dbReference type="SMART" id="SM00382">
    <property type="entry name" value="AAA"/>
    <property type="match status" value="2"/>
</dbReference>
<comment type="subcellular location">
    <subcellularLocation>
        <location evidence="1">Membrane</location>
        <topology evidence="1">Multi-pass membrane protein</topology>
    </subcellularLocation>
</comment>
<evidence type="ECO:0000256" key="3">
    <source>
        <dbReference type="ARBA" id="ARBA00022448"/>
    </source>
</evidence>
<protein>
    <recommendedName>
        <fullName evidence="12">ABC transporter domain-containing protein</fullName>
    </recommendedName>
</protein>
<evidence type="ECO:0000256" key="9">
    <source>
        <dbReference type="ARBA" id="ARBA00023136"/>
    </source>
</evidence>
<accession>G8BNL9</accession>
<dbReference type="PROSITE" id="PS50893">
    <property type="entry name" value="ABC_TRANSPORTER_2"/>
    <property type="match status" value="2"/>
</dbReference>
<feature type="region of interest" description="Disordered" evidence="10">
    <location>
        <begin position="1"/>
        <end position="50"/>
    </location>
</feature>
<dbReference type="OrthoDB" id="245989at2759"/>
<feature type="transmembrane region" description="Helical" evidence="11">
    <location>
        <begin position="1434"/>
        <end position="1453"/>
    </location>
</feature>
<dbReference type="InterPro" id="IPR017871">
    <property type="entry name" value="ABC_transporter-like_CS"/>
</dbReference>
<dbReference type="InterPro" id="IPR027417">
    <property type="entry name" value="P-loop_NTPase"/>
</dbReference>
<dbReference type="InterPro" id="IPR013525">
    <property type="entry name" value="ABC2_TM"/>
</dbReference>
<dbReference type="PROSITE" id="PS00211">
    <property type="entry name" value="ABC_TRANSPORTER_1"/>
    <property type="match status" value="1"/>
</dbReference>
<dbReference type="InterPro" id="IPR003593">
    <property type="entry name" value="AAA+_ATPase"/>
</dbReference>
<feature type="transmembrane region" description="Helical" evidence="11">
    <location>
        <begin position="1164"/>
        <end position="1186"/>
    </location>
</feature>
<sequence>MKEDHTNIQESEIKYNNNRNQGPMDDEASSSKLSYSHVSDIGSHQTTTSEENLDNISRYIRSISSLGSEESKGHLELSIHKEAKTIIKNFVKDAKEQGMHIREAGVIIKDLSMEVADRSTKEGKTFADVLLFPLTLFRELQRLKHTPKKKILKSINGVAEPGKIVLVLGKPGSGSTTLLKIIAGEGSQCHGKQAGTVLYEGISQEEMIKKYKSDLIYNGEDDVHFPHLTVQQTLDFAISCKIPEKRVNNISKKEYLIKTRELLATIFGLENTYNTKVGNEYVRGISGGERKRVSLAEAMCLRGTVYCWDNATRGLDASTALEYAQAVRIITNLLNSTAFISLYQPSEKIYNSFDDVTVLYQGRQVYFGPTTDAKNYFEKMGYECPPRQSTAEFLTSVTDLNGYHKFKDGFEKNVPKTAIDFENYWVNSPEYQELLRRIQNYEGHVNPEKAEQIYDTSIMEEKPKYSQLSSHYMITYFEQVRICTIRGFQRIYGDMNYTVINIVAAVIQAFIIGSLFYNTPVSTTGAFSRGGILYFALLYYSLMGLASVTFDQKLIVHKHKSYCLYHPSAEALASTIAAFPFRLIGLTLFLIILYFLSNLRRTPSAFFIIYLFLIIGAESINCLFQMIGAACNTLAQANAINGILMLSLSMYSTYMIQLPQIKPWFIWIAYILPLRYAFEAMLLAEFHGRNMDCGGTLVPSGSGYSDASSQHQVCAFIGSEPGQNAVLGDNYLEVQYEYKYSHLWRNFGILWCFLLGYLVIRALITEFKPTMSSNANILILKKGIGKHRLPSDEEAQPLEYSEETNSIGSNYNISKKTTTTLFRGLQSTEILRWSQVSYTIPFKTGDKQLLNNISGYCVPGKLTALMGESGAGKTTLLNVLSKRNEFGIITGDISVGDTPIDSSFERRIGYVQQQDVHIAELTVRESLQFSARLRRPESISDDEKLEYVEDVLEILDMEEYADALVGEVGMGLNVEQRKKLSIGVELAAKPDLLLFLDEPTSGLDSQSAWAIVRLLKRLSQSGQSILCTIHQPSATLFEVFDRLLLLQKGGETVYFGDIGKNSNTLIRYFENHGARKCEVSENPAEYILDVIGAGATTHNDVSMADVWVNSEECKNSEEDLANLITEGNVNNEHGGNVSKKYATSYWYQFKYVQARTFTIFWRDLNYLVSKLMLFMVGGLYIGFTFFHVDNSFIGLQNSLFAAFIAIILSAPSINQIQSRAIISRDLFEVRESKSNMFHWSLLVLTEYIAELPFHLFVSTIFFVSFYFPVGLFFEASRSAVFFLNYCIVFQLFFIALGLLVLYLSPDIQSANVLMGLVISMLVAFCGVVQPEYLMPGFWTFMFKASPYTYFVQNLVGIMLHEKPVICTSKEYSYFNPPPGQTCGEYMQVYLNEHTGYINNPESTTNCAYCTYSVGDQYLARIGAHYSNLWRNFGFFWAFILFNIGAMLAVYYLFHVKNLGFQQKENIRYFFNRIRQFLRISKQKK</sequence>
<dbReference type="CDD" id="cd03232">
    <property type="entry name" value="ABCG_PDR_domain2"/>
    <property type="match status" value="1"/>
</dbReference>
<feature type="transmembrane region" description="Helical" evidence="11">
    <location>
        <begin position="531"/>
        <end position="551"/>
    </location>
</feature>
<keyword evidence="7" id="KW-0067">ATP-binding</keyword>
<evidence type="ECO:0000256" key="6">
    <source>
        <dbReference type="ARBA" id="ARBA00022741"/>
    </source>
</evidence>
<evidence type="ECO:0000256" key="2">
    <source>
        <dbReference type="ARBA" id="ARBA00006012"/>
    </source>
</evidence>
<keyword evidence="9 11" id="KW-0472">Membrane</keyword>
<dbReference type="InterPro" id="IPR034003">
    <property type="entry name" value="ABCG_PDR_2"/>
</dbReference>
<dbReference type="GO" id="GO:0071466">
    <property type="term" value="P:cellular response to xenobiotic stimulus"/>
    <property type="evidence" value="ECO:0007669"/>
    <property type="project" value="EnsemblFungi"/>
</dbReference>
<evidence type="ECO:0000256" key="10">
    <source>
        <dbReference type="SAM" id="MobiDB-lite"/>
    </source>
</evidence>
<dbReference type="KEGG" id="tpf:TPHA_0A04220"/>
<dbReference type="InterPro" id="IPR010929">
    <property type="entry name" value="PDR_CDR_ABC"/>
</dbReference>
<evidence type="ECO:0000256" key="8">
    <source>
        <dbReference type="ARBA" id="ARBA00022989"/>
    </source>
</evidence>
<feature type="transmembrane region" description="Helical" evidence="11">
    <location>
        <begin position="633"/>
        <end position="652"/>
    </location>
</feature>
<feature type="transmembrane region" description="Helical" evidence="11">
    <location>
        <begin position="1237"/>
        <end position="1267"/>
    </location>
</feature>
<keyword evidence="6" id="KW-0547">Nucleotide-binding</keyword>
<keyword evidence="8 11" id="KW-1133">Transmembrane helix</keyword>
<dbReference type="Pfam" id="PF01061">
    <property type="entry name" value="ABC2_membrane"/>
    <property type="match status" value="2"/>
</dbReference>
<dbReference type="Pfam" id="PF06422">
    <property type="entry name" value="PDR_CDR"/>
    <property type="match status" value="1"/>
</dbReference>
<dbReference type="SUPFAM" id="SSF52540">
    <property type="entry name" value="P-loop containing nucleoside triphosphate hydrolases"/>
    <property type="match status" value="2"/>
</dbReference>
<dbReference type="FunFam" id="3.40.50.300:FF:000054">
    <property type="entry name" value="ABC multidrug transporter atrF"/>
    <property type="match status" value="1"/>
</dbReference>
<dbReference type="GO" id="GO:0008559">
    <property type="term" value="F:ABC-type xenobiotic transporter activity"/>
    <property type="evidence" value="ECO:0007669"/>
    <property type="project" value="EnsemblFungi"/>
</dbReference>
<dbReference type="InterPro" id="IPR034001">
    <property type="entry name" value="ABCG_PDR_1"/>
</dbReference>
<dbReference type="CDD" id="cd03233">
    <property type="entry name" value="ABCG_PDR_domain1"/>
    <property type="match status" value="1"/>
</dbReference>
<dbReference type="eggNOG" id="KOG0065">
    <property type="taxonomic scope" value="Eukaryota"/>
</dbReference>
<reference evidence="13 14" key="1">
    <citation type="journal article" date="2011" name="Proc. Natl. Acad. Sci. U.S.A.">
        <title>Evolutionary erosion of yeast sex chromosomes by mating-type switching accidents.</title>
        <authorList>
            <person name="Gordon J.L."/>
            <person name="Armisen D."/>
            <person name="Proux-Wera E."/>
            <person name="Oheigeartaigh S.S."/>
            <person name="Byrne K.P."/>
            <person name="Wolfe K.H."/>
        </authorList>
    </citation>
    <scope>NUCLEOTIDE SEQUENCE [LARGE SCALE GENOMIC DNA]</scope>
    <source>
        <strain evidence="14">ATCC 24235 / CBS 4417 / NBRC 1672 / NRRL Y-8282 / UCD 70-5</strain>
    </source>
</reference>
<dbReference type="InterPro" id="IPR003439">
    <property type="entry name" value="ABC_transporter-like_ATP-bd"/>
</dbReference>
<evidence type="ECO:0000259" key="12">
    <source>
        <dbReference type="PROSITE" id="PS50893"/>
    </source>
</evidence>
<name>G8BNL9_TETPH</name>
<feature type="domain" description="ABC transporter" evidence="12">
    <location>
        <begin position="831"/>
        <end position="1073"/>
    </location>
</feature>
<gene>
    <name evidence="13" type="primary">TPHA0A04220</name>
    <name evidence="13" type="ordered locus">TPHA_0A04220</name>
</gene>
<feature type="transmembrane region" description="Helical" evidence="11">
    <location>
        <begin position="1279"/>
        <end position="1303"/>
    </location>
</feature>
<evidence type="ECO:0000313" key="14">
    <source>
        <dbReference type="Proteomes" id="UP000005666"/>
    </source>
</evidence>
<feature type="transmembrane region" description="Helical" evidence="11">
    <location>
        <begin position="664"/>
        <end position="684"/>
    </location>
</feature>
<feature type="domain" description="ABC transporter" evidence="12">
    <location>
        <begin position="137"/>
        <end position="386"/>
    </location>
</feature>
<dbReference type="GO" id="GO:0005524">
    <property type="term" value="F:ATP binding"/>
    <property type="evidence" value="ECO:0007669"/>
    <property type="project" value="UniProtKB-KW"/>
</dbReference>
<keyword evidence="4 11" id="KW-0812">Transmembrane</keyword>
<dbReference type="OMA" id="AFICYMI"/>
<dbReference type="Pfam" id="PF19055">
    <property type="entry name" value="ABC2_membrane_7"/>
    <property type="match status" value="1"/>
</dbReference>
<dbReference type="InterPro" id="IPR043926">
    <property type="entry name" value="ABCG_dom"/>
</dbReference>
<dbReference type="GO" id="GO:0016887">
    <property type="term" value="F:ATP hydrolysis activity"/>
    <property type="evidence" value="ECO:0007669"/>
    <property type="project" value="InterPro"/>
</dbReference>
<keyword evidence="3" id="KW-0813">Transport</keyword>
<feature type="transmembrane region" description="Helical" evidence="11">
    <location>
        <begin position="571"/>
        <end position="595"/>
    </location>
</feature>
<dbReference type="HOGENOM" id="CLU_000604_35_0_1"/>
<dbReference type="Proteomes" id="UP000005666">
    <property type="component" value="Chromosome 1"/>
</dbReference>
<dbReference type="RefSeq" id="XP_003683931.1">
    <property type="nucleotide sequence ID" value="XM_003683883.1"/>
</dbReference>
<evidence type="ECO:0000256" key="1">
    <source>
        <dbReference type="ARBA" id="ARBA00004141"/>
    </source>
</evidence>
<keyword evidence="5" id="KW-0677">Repeat</keyword>
<evidence type="ECO:0000256" key="11">
    <source>
        <dbReference type="SAM" id="Phobius"/>
    </source>
</evidence>
<dbReference type="GO" id="GO:0005886">
    <property type="term" value="C:plasma membrane"/>
    <property type="evidence" value="ECO:0007669"/>
    <property type="project" value="EnsemblFungi"/>
</dbReference>
<evidence type="ECO:0000313" key="13">
    <source>
        <dbReference type="EMBL" id="CCE61497.1"/>
    </source>
</evidence>
<evidence type="ECO:0000256" key="5">
    <source>
        <dbReference type="ARBA" id="ARBA00022737"/>
    </source>
</evidence>
<feature type="transmembrane region" description="Helical" evidence="11">
    <location>
        <begin position="743"/>
        <end position="764"/>
    </location>
</feature>
<dbReference type="Gene3D" id="3.40.50.300">
    <property type="entry name" value="P-loop containing nucleotide triphosphate hydrolases"/>
    <property type="match status" value="2"/>
</dbReference>
<dbReference type="GO" id="GO:0055092">
    <property type="term" value="P:sterol homeostasis"/>
    <property type="evidence" value="ECO:0007669"/>
    <property type="project" value="EnsemblFungi"/>
</dbReference>
<feature type="transmembrane region" description="Helical" evidence="11">
    <location>
        <begin position="1310"/>
        <end position="1329"/>
    </location>
</feature>
<dbReference type="EMBL" id="HE612856">
    <property type="protein sequence ID" value="CCE61497.1"/>
    <property type="molecule type" value="Genomic_DNA"/>
</dbReference>
<evidence type="ECO:0000256" key="7">
    <source>
        <dbReference type="ARBA" id="ARBA00022840"/>
    </source>
</evidence>
<dbReference type="GeneID" id="11532573"/>
<feature type="transmembrane region" description="Helical" evidence="11">
    <location>
        <begin position="499"/>
        <end position="519"/>
    </location>
</feature>
<comment type="similarity">
    <text evidence="2">Belongs to the ABC transporter superfamily. ABCG family. PDR (TC 3.A.1.205) subfamily.</text>
</comment>
<dbReference type="PANTHER" id="PTHR19241">
    <property type="entry name" value="ATP-BINDING CASSETTE TRANSPORTER"/>
    <property type="match status" value="1"/>
</dbReference>
<proteinExistence type="inferred from homology"/>
<dbReference type="Pfam" id="PF00005">
    <property type="entry name" value="ABC_tran"/>
    <property type="match status" value="2"/>
</dbReference>
<keyword evidence="14" id="KW-1185">Reference proteome</keyword>
<feature type="compositionally biased region" description="Polar residues" evidence="10">
    <location>
        <begin position="30"/>
        <end position="50"/>
    </location>
</feature>
<organism evidence="13 14">
    <name type="scientific">Tetrapisispora phaffii (strain ATCC 24235 / CBS 4417 / NBRC 1672 / NRRL Y-8282 / UCD 70-5)</name>
    <name type="common">Yeast</name>
    <name type="synonym">Fabospora phaffii</name>
    <dbReference type="NCBI Taxonomy" id="1071381"/>
    <lineage>
        <taxon>Eukaryota</taxon>
        <taxon>Fungi</taxon>
        <taxon>Dikarya</taxon>
        <taxon>Ascomycota</taxon>
        <taxon>Saccharomycotina</taxon>
        <taxon>Saccharomycetes</taxon>
        <taxon>Saccharomycetales</taxon>
        <taxon>Saccharomycetaceae</taxon>
        <taxon>Tetrapisispora</taxon>
    </lineage>
</organism>
<feature type="transmembrane region" description="Helical" evidence="11">
    <location>
        <begin position="607"/>
        <end position="627"/>
    </location>
</feature>
<evidence type="ECO:0000256" key="4">
    <source>
        <dbReference type="ARBA" id="ARBA00022692"/>
    </source>
</evidence>